<keyword evidence="4" id="KW-1185">Reference proteome</keyword>
<gene>
    <name evidence="3" type="ORF">HYDPIDRAFT_31720</name>
</gene>
<reference evidence="3 4" key="1">
    <citation type="submission" date="2014-04" db="EMBL/GenBank/DDBJ databases">
        <title>Evolutionary Origins and Diversification of the Mycorrhizal Mutualists.</title>
        <authorList>
            <consortium name="DOE Joint Genome Institute"/>
            <consortium name="Mycorrhizal Genomics Consortium"/>
            <person name="Kohler A."/>
            <person name="Kuo A."/>
            <person name="Nagy L.G."/>
            <person name="Floudas D."/>
            <person name="Copeland A."/>
            <person name="Barry K.W."/>
            <person name="Cichocki N."/>
            <person name="Veneault-Fourrey C."/>
            <person name="LaButti K."/>
            <person name="Lindquist E.A."/>
            <person name="Lipzen A."/>
            <person name="Lundell T."/>
            <person name="Morin E."/>
            <person name="Murat C."/>
            <person name="Riley R."/>
            <person name="Ohm R."/>
            <person name="Sun H."/>
            <person name="Tunlid A."/>
            <person name="Henrissat B."/>
            <person name="Grigoriev I.V."/>
            <person name="Hibbett D.S."/>
            <person name="Martin F."/>
        </authorList>
    </citation>
    <scope>NUCLEOTIDE SEQUENCE [LARGE SCALE GENOMIC DNA]</scope>
    <source>
        <strain evidence="3 4">MD-312</strain>
    </source>
</reference>
<dbReference type="EMBL" id="KN839866">
    <property type="protein sequence ID" value="KIJ61021.1"/>
    <property type="molecule type" value="Genomic_DNA"/>
</dbReference>
<keyword evidence="2" id="KW-1133">Transmembrane helix</keyword>
<proteinExistence type="predicted"/>
<protein>
    <submittedName>
        <fullName evidence="3">Unplaced genomic scaffold scaffold_32, whole genome shotgun sequence</fullName>
    </submittedName>
</protein>
<feature type="compositionally biased region" description="Low complexity" evidence="1">
    <location>
        <begin position="337"/>
        <end position="355"/>
    </location>
</feature>
<sequence length="662" mass="71322">MSPISAIVATPSILSTSYIPSSTSSLYSDPGGQQYPGMPSHVLRIGGGMFLAAAIISVAAYFYHTKRRPAIPSDNRTSWKSNLRKLFVLDRDDTGGSANHGPPRVSAPEIVSSTNVTCDPWYLTGGRPGHVTVDIGEPDVAPVKAARCTTPETATTAGGNSEADGKLVQGAATKPLLPAIGEVVEEEDIAVYDASKELPVSEPSFPSAGVVEDAELDISDVKVENESRSVAIDDDEEDAKSDAGESVSSEDSVYSNESASSDLHDELLAAPLISRSEIVGDVEVDALDNLKSYDFTSNLIGTSLRNGAFLTLPDELDDWLPDQDLPSFTPSRPAPSPHALSSASPSIASSTTSSTVRRYGLADMRQYAKALAVADEHELDPSPEFAEDVKASQVPVPVRRRGQVDMTRYAEALTTEARRPACEPKLELIEEEEEDVDEARIDNDSASADSNPVQDLVVTSAFRPDSTTARLREQIDREFEQWVERENTPERHMEPPPAHAMPEVAIISKFLRSVRHDAKDFSPPRFTYDSDEERFETLSPTRSSITGERNSPGSPSSLSSFSSDASEVVVVSPLILPIPTSSHTAPLLTSKRDHFKSSPKVKPAPKVKPSPKVVGPGDGMKRGALPTPPVPLTMSKPLAPGHRYNRSAVDKPPKGFVRPRWA</sequence>
<accession>A0A0C9WB98</accession>
<dbReference type="OrthoDB" id="2678515at2759"/>
<feature type="compositionally biased region" description="Polar residues" evidence="1">
    <location>
        <begin position="538"/>
        <end position="549"/>
    </location>
</feature>
<feature type="region of interest" description="Disordered" evidence="1">
    <location>
        <begin position="521"/>
        <end position="563"/>
    </location>
</feature>
<evidence type="ECO:0000313" key="4">
    <source>
        <dbReference type="Proteomes" id="UP000053820"/>
    </source>
</evidence>
<keyword evidence="2" id="KW-0812">Transmembrane</keyword>
<name>A0A0C9WB98_9AGAM</name>
<feature type="transmembrane region" description="Helical" evidence="2">
    <location>
        <begin position="42"/>
        <end position="63"/>
    </location>
</feature>
<evidence type="ECO:0000256" key="1">
    <source>
        <dbReference type="SAM" id="MobiDB-lite"/>
    </source>
</evidence>
<dbReference type="HOGENOM" id="CLU_414500_0_0_1"/>
<feature type="compositionally biased region" description="Polar residues" evidence="1">
    <location>
        <begin position="246"/>
        <end position="260"/>
    </location>
</feature>
<feature type="region of interest" description="Disordered" evidence="1">
    <location>
        <begin position="581"/>
        <end position="662"/>
    </location>
</feature>
<evidence type="ECO:0000313" key="3">
    <source>
        <dbReference type="EMBL" id="KIJ61021.1"/>
    </source>
</evidence>
<feature type="compositionally biased region" description="Low complexity" evidence="1">
    <location>
        <begin position="551"/>
        <end position="563"/>
    </location>
</feature>
<organism evidence="3 4">
    <name type="scientific">Hydnomerulius pinastri MD-312</name>
    <dbReference type="NCBI Taxonomy" id="994086"/>
    <lineage>
        <taxon>Eukaryota</taxon>
        <taxon>Fungi</taxon>
        <taxon>Dikarya</taxon>
        <taxon>Basidiomycota</taxon>
        <taxon>Agaricomycotina</taxon>
        <taxon>Agaricomycetes</taxon>
        <taxon>Agaricomycetidae</taxon>
        <taxon>Boletales</taxon>
        <taxon>Boletales incertae sedis</taxon>
        <taxon>Leucogyrophana</taxon>
    </lineage>
</organism>
<keyword evidence="2" id="KW-0472">Membrane</keyword>
<feature type="region of interest" description="Disordered" evidence="1">
    <location>
        <begin position="321"/>
        <end position="355"/>
    </location>
</feature>
<dbReference type="AlphaFoldDB" id="A0A0C9WB98"/>
<evidence type="ECO:0000256" key="2">
    <source>
        <dbReference type="SAM" id="Phobius"/>
    </source>
</evidence>
<dbReference type="Proteomes" id="UP000053820">
    <property type="component" value="Unassembled WGS sequence"/>
</dbReference>
<feature type="region of interest" description="Disordered" evidence="1">
    <location>
        <begin position="225"/>
        <end position="260"/>
    </location>
</feature>